<name>A0A9J6AM36_SOLCO</name>
<dbReference type="Proteomes" id="UP000824120">
    <property type="component" value="Chromosome 2"/>
</dbReference>
<accession>A0A9J6AM36</accession>
<proteinExistence type="predicted"/>
<sequence length="122" mass="13756">MNLENRIPHGSYFQYSPTGIHGPLQRSSSLTDRERSNLDSCFSILSQQNLDNVVYMIVEYWFLVVLTCGDTLGSFSVVSGDWAYTVCKYSHAVSAKRQFPPLNMYLQVTRGATLPLRQGLLS</sequence>
<dbReference type="EMBL" id="JACXVP010000002">
    <property type="protein sequence ID" value="KAG5625712.1"/>
    <property type="molecule type" value="Genomic_DNA"/>
</dbReference>
<keyword evidence="2" id="KW-1185">Reference proteome</keyword>
<dbReference type="AlphaFoldDB" id="A0A9J6AM36"/>
<protein>
    <submittedName>
        <fullName evidence="1">Uncharacterized protein</fullName>
    </submittedName>
</protein>
<evidence type="ECO:0000313" key="1">
    <source>
        <dbReference type="EMBL" id="KAG5625712.1"/>
    </source>
</evidence>
<organism evidence="1 2">
    <name type="scientific">Solanum commersonii</name>
    <name type="common">Commerson's wild potato</name>
    <name type="synonym">Commerson's nightshade</name>
    <dbReference type="NCBI Taxonomy" id="4109"/>
    <lineage>
        <taxon>Eukaryota</taxon>
        <taxon>Viridiplantae</taxon>
        <taxon>Streptophyta</taxon>
        <taxon>Embryophyta</taxon>
        <taxon>Tracheophyta</taxon>
        <taxon>Spermatophyta</taxon>
        <taxon>Magnoliopsida</taxon>
        <taxon>eudicotyledons</taxon>
        <taxon>Gunneridae</taxon>
        <taxon>Pentapetalae</taxon>
        <taxon>asterids</taxon>
        <taxon>lamiids</taxon>
        <taxon>Solanales</taxon>
        <taxon>Solanaceae</taxon>
        <taxon>Solanoideae</taxon>
        <taxon>Solaneae</taxon>
        <taxon>Solanum</taxon>
    </lineage>
</organism>
<reference evidence="1 2" key="1">
    <citation type="submission" date="2020-09" db="EMBL/GenBank/DDBJ databases">
        <title>De no assembly of potato wild relative species, Solanum commersonii.</title>
        <authorList>
            <person name="Cho K."/>
        </authorList>
    </citation>
    <scope>NUCLEOTIDE SEQUENCE [LARGE SCALE GENOMIC DNA]</scope>
    <source>
        <strain evidence="1">LZ3.2</strain>
        <tissue evidence="1">Leaf</tissue>
    </source>
</reference>
<evidence type="ECO:0000313" key="2">
    <source>
        <dbReference type="Proteomes" id="UP000824120"/>
    </source>
</evidence>
<comment type="caution">
    <text evidence="1">The sequence shown here is derived from an EMBL/GenBank/DDBJ whole genome shotgun (WGS) entry which is preliminary data.</text>
</comment>
<gene>
    <name evidence="1" type="ORF">H5410_010930</name>
</gene>